<feature type="compositionally biased region" description="Polar residues" evidence="2">
    <location>
        <begin position="85"/>
        <end position="98"/>
    </location>
</feature>
<keyword evidence="4" id="KW-1185">Reference proteome</keyword>
<feature type="region of interest" description="Disordered" evidence="2">
    <location>
        <begin position="1"/>
        <end position="110"/>
    </location>
</feature>
<feature type="compositionally biased region" description="Polar residues" evidence="2">
    <location>
        <begin position="1"/>
        <end position="13"/>
    </location>
</feature>
<evidence type="ECO:0000256" key="2">
    <source>
        <dbReference type="SAM" id="MobiDB-lite"/>
    </source>
</evidence>
<feature type="coiled-coil region" evidence="1">
    <location>
        <begin position="116"/>
        <end position="153"/>
    </location>
</feature>
<comment type="caution">
    <text evidence="3">The sequence shown here is derived from an EMBL/GenBank/DDBJ whole genome shotgun (WGS) entry which is preliminary data.</text>
</comment>
<keyword evidence="1" id="KW-0175">Coiled coil</keyword>
<feature type="compositionally biased region" description="Basic and acidic residues" evidence="2">
    <location>
        <begin position="52"/>
        <end position="62"/>
    </location>
</feature>
<proteinExistence type="predicted"/>
<evidence type="ECO:0000256" key="1">
    <source>
        <dbReference type="SAM" id="Coils"/>
    </source>
</evidence>
<dbReference type="EMBL" id="JAKLMC020000004">
    <property type="protein sequence ID" value="KAK5956847.1"/>
    <property type="molecule type" value="Genomic_DNA"/>
</dbReference>
<dbReference type="Proteomes" id="UP001316803">
    <property type="component" value="Unassembled WGS sequence"/>
</dbReference>
<evidence type="ECO:0000313" key="3">
    <source>
        <dbReference type="EMBL" id="KAK5956847.1"/>
    </source>
</evidence>
<feature type="compositionally biased region" description="Basic residues" evidence="2">
    <location>
        <begin position="16"/>
        <end position="25"/>
    </location>
</feature>
<evidence type="ECO:0000313" key="4">
    <source>
        <dbReference type="Proteomes" id="UP001316803"/>
    </source>
</evidence>
<protein>
    <submittedName>
        <fullName evidence="3">Uncharacterized protein</fullName>
    </submittedName>
</protein>
<reference evidence="3 4" key="1">
    <citation type="submission" date="2022-12" db="EMBL/GenBank/DDBJ databases">
        <title>Genomic features and morphological characterization of a novel Knufia sp. strain isolated from spacecraft assembly facility.</title>
        <authorList>
            <person name="Teixeira M."/>
            <person name="Chander A.M."/>
            <person name="Stajich J.E."/>
            <person name="Venkateswaran K."/>
        </authorList>
    </citation>
    <scope>NUCLEOTIDE SEQUENCE [LARGE SCALE GENOMIC DNA]</scope>
    <source>
        <strain evidence="3 4">FJI-L2-BK-P2</strain>
    </source>
</reference>
<sequence length="220" mass="24135">MPRTSTAKGSSNPPAARKRTTKKSTAKQSSVYQIPESPPMPAELGDEAEDAEQTRESIETSPDRANSVSSVAGGRERSRSASSATLNNDLDVTPTQVKPSKARAESVQAQSALEAVTGLYQKLERLGNEKKRVENLQGELKTEKEKVKKIQQAHEKEAIKAQGDAEERLNTVIESLRSFSTAAHTIMPLLDVITDAAEIEYDDATEKLFEVFKAQQKEHK</sequence>
<accession>A0AAN8ER98</accession>
<organism evidence="3 4">
    <name type="scientific">Knufia fluminis</name>
    <dbReference type="NCBI Taxonomy" id="191047"/>
    <lineage>
        <taxon>Eukaryota</taxon>
        <taxon>Fungi</taxon>
        <taxon>Dikarya</taxon>
        <taxon>Ascomycota</taxon>
        <taxon>Pezizomycotina</taxon>
        <taxon>Eurotiomycetes</taxon>
        <taxon>Chaetothyriomycetidae</taxon>
        <taxon>Chaetothyriales</taxon>
        <taxon>Trichomeriaceae</taxon>
        <taxon>Knufia</taxon>
    </lineage>
</organism>
<dbReference type="AlphaFoldDB" id="A0AAN8ER98"/>
<name>A0AAN8ER98_9EURO</name>
<gene>
    <name evidence="3" type="ORF">OHC33_002336</name>
</gene>